<protein>
    <recommendedName>
        <fullName evidence="2">F-box domain-containing protein</fullName>
    </recommendedName>
</protein>
<dbReference type="Proteomes" id="UP000007115">
    <property type="component" value="Unassembled WGS sequence"/>
</dbReference>
<dbReference type="GeneID" id="25790220"/>
<dbReference type="Pfam" id="PF00646">
    <property type="entry name" value="F-box"/>
    <property type="match status" value="1"/>
</dbReference>
<evidence type="ECO:0000313" key="3">
    <source>
        <dbReference type="EMBL" id="EHK20403.1"/>
    </source>
</evidence>
<feature type="region of interest" description="Disordered" evidence="1">
    <location>
        <begin position="1"/>
        <end position="37"/>
    </location>
</feature>
<dbReference type="STRING" id="413071.G9MZ77"/>
<dbReference type="InterPro" id="IPR001810">
    <property type="entry name" value="F-box_dom"/>
</dbReference>
<evidence type="ECO:0000256" key="1">
    <source>
        <dbReference type="SAM" id="MobiDB-lite"/>
    </source>
</evidence>
<accession>G9MZ77</accession>
<dbReference type="SUPFAM" id="SSF81383">
    <property type="entry name" value="F-box domain"/>
    <property type="match status" value="1"/>
</dbReference>
<organism evidence="3 4">
    <name type="scientific">Hypocrea virens (strain Gv29-8 / FGSC 10586)</name>
    <name type="common">Gliocladium virens</name>
    <name type="synonym">Trichoderma virens</name>
    <dbReference type="NCBI Taxonomy" id="413071"/>
    <lineage>
        <taxon>Eukaryota</taxon>
        <taxon>Fungi</taxon>
        <taxon>Dikarya</taxon>
        <taxon>Ascomycota</taxon>
        <taxon>Pezizomycotina</taxon>
        <taxon>Sordariomycetes</taxon>
        <taxon>Hypocreomycetidae</taxon>
        <taxon>Hypocreales</taxon>
        <taxon>Hypocreaceae</taxon>
        <taxon>Trichoderma</taxon>
    </lineage>
</organism>
<keyword evidence="4" id="KW-1185">Reference proteome</keyword>
<name>G9MZ77_HYPVG</name>
<dbReference type="HOGENOM" id="CLU_058270_0_0_1"/>
<dbReference type="VEuPathDB" id="FungiDB:TRIVIDRAFT_203028"/>
<evidence type="ECO:0000313" key="4">
    <source>
        <dbReference type="Proteomes" id="UP000007115"/>
    </source>
</evidence>
<gene>
    <name evidence="3" type="ORF">TRIVIDRAFT_203028</name>
</gene>
<dbReference type="OrthoDB" id="4879927at2759"/>
<dbReference type="AlphaFoldDB" id="G9MZ77"/>
<dbReference type="InterPro" id="IPR036047">
    <property type="entry name" value="F-box-like_dom_sf"/>
</dbReference>
<proteinExistence type="predicted"/>
<dbReference type="OMA" id="TILESMM"/>
<reference evidence="3 4" key="1">
    <citation type="journal article" date="2011" name="Genome Biol.">
        <title>Comparative genome sequence analysis underscores mycoparasitism as the ancestral life style of Trichoderma.</title>
        <authorList>
            <person name="Kubicek C.P."/>
            <person name="Herrera-Estrella A."/>
            <person name="Seidl-Seiboth V."/>
            <person name="Martinez D.A."/>
            <person name="Druzhinina I.S."/>
            <person name="Thon M."/>
            <person name="Zeilinger S."/>
            <person name="Casas-Flores S."/>
            <person name="Horwitz B.A."/>
            <person name="Mukherjee P.K."/>
            <person name="Mukherjee M."/>
            <person name="Kredics L."/>
            <person name="Alcaraz L.D."/>
            <person name="Aerts A."/>
            <person name="Antal Z."/>
            <person name="Atanasova L."/>
            <person name="Cervantes-Badillo M.G."/>
            <person name="Challacombe J."/>
            <person name="Chertkov O."/>
            <person name="McCluskey K."/>
            <person name="Coulpier F."/>
            <person name="Deshpande N."/>
            <person name="von Doehren H."/>
            <person name="Ebbole D.J."/>
            <person name="Esquivel-Naranjo E.U."/>
            <person name="Fekete E."/>
            <person name="Flipphi M."/>
            <person name="Glaser F."/>
            <person name="Gomez-Rodriguez E.Y."/>
            <person name="Gruber S."/>
            <person name="Han C."/>
            <person name="Henrissat B."/>
            <person name="Hermosa R."/>
            <person name="Hernandez-Onate M."/>
            <person name="Karaffa L."/>
            <person name="Kosti I."/>
            <person name="Le Crom S."/>
            <person name="Lindquist E."/>
            <person name="Lucas S."/>
            <person name="Luebeck M."/>
            <person name="Luebeck P.S."/>
            <person name="Margeot A."/>
            <person name="Metz B."/>
            <person name="Misra M."/>
            <person name="Nevalainen H."/>
            <person name="Omann M."/>
            <person name="Packer N."/>
            <person name="Perrone G."/>
            <person name="Uresti-Rivera E.E."/>
            <person name="Salamov A."/>
            <person name="Schmoll M."/>
            <person name="Seiboth B."/>
            <person name="Shapiro H."/>
            <person name="Sukno S."/>
            <person name="Tamayo-Ramos J.A."/>
            <person name="Tisch D."/>
            <person name="Wiest A."/>
            <person name="Wilkinson H.H."/>
            <person name="Zhang M."/>
            <person name="Coutinho P.M."/>
            <person name="Kenerley C.M."/>
            <person name="Monte E."/>
            <person name="Baker S.E."/>
            <person name="Grigoriev I.V."/>
        </authorList>
    </citation>
    <scope>NUCLEOTIDE SEQUENCE [LARGE SCALE GENOMIC DNA]</scope>
    <source>
        <strain evidence="4">Gv29-8 / FGSC 10586</strain>
    </source>
</reference>
<dbReference type="RefSeq" id="XP_013954598.1">
    <property type="nucleotide sequence ID" value="XM_014099123.1"/>
</dbReference>
<dbReference type="InParanoid" id="G9MZ77"/>
<feature type="domain" description="F-box" evidence="2">
    <location>
        <begin position="45"/>
        <end position="81"/>
    </location>
</feature>
<dbReference type="eggNOG" id="ENOG502R122">
    <property type="taxonomic scope" value="Eukaryota"/>
</dbReference>
<evidence type="ECO:0000259" key="2">
    <source>
        <dbReference type="Pfam" id="PF00646"/>
    </source>
</evidence>
<comment type="caution">
    <text evidence="3">The sequence shown here is derived from an EMBL/GenBank/DDBJ whole genome shotgun (WGS) entry which is preliminary data.</text>
</comment>
<dbReference type="EMBL" id="ABDF02000080">
    <property type="protein sequence ID" value="EHK20403.1"/>
    <property type="molecule type" value="Genomic_DNA"/>
</dbReference>
<sequence>MGNRDETNDANNVNDNGKDDIVDDNANTNGNKSNDDHEINNKVALFNIPPEIFLPIIDNLGLGDQFILSQTSRALRHVFSRDWVQEMSQLGFKDSLRFWAAVASRKPDHWACSHCCRLHPVDTSDTPNTPRDPPCFAEYGMEDVSKGYTLQESHVQNALKLHRLGNQHQDYLAGLMRPYSTFSKREFMFENAFTESYTLNPRIIDNRFIIQEEWIIQDEDEVDRALSQHVKIYACPHVGVFDGGYLRSIDWKMQASELLRRIRPGAFEITILESMMRLAVKGPGYSMYDSCPRCPTDYEVVVSEDQHTATIRAWHDFGGEGAPVDTGWDAHVRSPGPDDWMYRGFAMREDGGRVRRLWLSSTS</sequence>